<keyword evidence="1" id="KW-0812">Transmembrane</keyword>
<dbReference type="EMBL" id="MAJU01000004">
    <property type="protein sequence ID" value="OCH22888.1"/>
    <property type="molecule type" value="Genomic_DNA"/>
</dbReference>
<dbReference type="InterPro" id="IPR021306">
    <property type="entry name" value="DUF2878"/>
</dbReference>
<sequence length="177" mass="20304">MLRYFPLINAVWFQLAWFAAIIYKQQAIPFLLVSIILHLLVSPKRKVDMLLLISVATFGVMSDVLLSYFNIFLFTNDVLIPFWLILLWCHFSFAINHSLGWLSRIPMVFVVLLGAIAGPLNYLAGYRLGAVDFYYSYEITLFSVGVIWAVNLCVFTIIQKQLSQRFDNKGIADVQVN</sequence>
<evidence type="ECO:0000313" key="3">
    <source>
        <dbReference type="Proteomes" id="UP000093523"/>
    </source>
</evidence>
<feature type="transmembrane region" description="Helical" evidence="1">
    <location>
        <begin position="78"/>
        <end position="95"/>
    </location>
</feature>
<dbReference type="RefSeq" id="WP_065609358.1">
    <property type="nucleotide sequence ID" value="NZ_CAWMPN010000004.1"/>
</dbReference>
<proteinExistence type="predicted"/>
<feature type="transmembrane region" description="Helical" evidence="1">
    <location>
        <begin position="12"/>
        <end position="37"/>
    </location>
</feature>
<organism evidence="2 3">
    <name type="scientific">Aliivibrio logei</name>
    <name type="common">Vibrio logei</name>
    <dbReference type="NCBI Taxonomy" id="688"/>
    <lineage>
        <taxon>Bacteria</taxon>
        <taxon>Pseudomonadati</taxon>
        <taxon>Pseudomonadota</taxon>
        <taxon>Gammaproteobacteria</taxon>
        <taxon>Vibrionales</taxon>
        <taxon>Vibrionaceae</taxon>
        <taxon>Aliivibrio</taxon>
    </lineage>
</organism>
<evidence type="ECO:0000313" key="2">
    <source>
        <dbReference type="EMBL" id="OCH22888.1"/>
    </source>
</evidence>
<dbReference type="Pfam" id="PF11086">
    <property type="entry name" value="DUF2878"/>
    <property type="match status" value="1"/>
</dbReference>
<name>A0A1B9P336_ALILO</name>
<comment type="caution">
    <text evidence="2">The sequence shown here is derived from an EMBL/GenBank/DDBJ whole genome shotgun (WGS) entry which is preliminary data.</text>
</comment>
<evidence type="ECO:0000256" key="1">
    <source>
        <dbReference type="SAM" id="Phobius"/>
    </source>
</evidence>
<feature type="transmembrane region" description="Helical" evidence="1">
    <location>
        <begin position="107"/>
        <end position="128"/>
    </location>
</feature>
<dbReference type="STRING" id="688.A6E04_03005"/>
<dbReference type="Proteomes" id="UP000093523">
    <property type="component" value="Unassembled WGS sequence"/>
</dbReference>
<feature type="transmembrane region" description="Helical" evidence="1">
    <location>
        <begin position="49"/>
        <end position="72"/>
    </location>
</feature>
<dbReference type="OrthoDB" id="6522758at2"/>
<keyword evidence="1" id="KW-1133">Transmembrane helix</keyword>
<reference evidence="2 3" key="1">
    <citation type="submission" date="2016-06" db="EMBL/GenBank/DDBJ databases">
        <authorList>
            <person name="Kjaerup R.B."/>
            <person name="Dalgaard T.S."/>
            <person name="Juul-Madsen H.R."/>
        </authorList>
    </citation>
    <scope>NUCLEOTIDE SEQUENCE [LARGE SCALE GENOMIC DNA]</scope>
    <source>
        <strain evidence="2 3">1S159</strain>
    </source>
</reference>
<accession>A0A1B9P336</accession>
<evidence type="ECO:0008006" key="4">
    <source>
        <dbReference type="Google" id="ProtNLM"/>
    </source>
</evidence>
<gene>
    <name evidence="2" type="ORF">A6E04_03005</name>
</gene>
<dbReference type="AlphaFoldDB" id="A0A1B9P336"/>
<protein>
    <recommendedName>
        <fullName evidence="4">DUF2878 domain-containing protein</fullName>
    </recommendedName>
</protein>
<feature type="transmembrane region" description="Helical" evidence="1">
    <location>
        <begin position="134"/>
        <end position="158"/>
    </location>
</feature>
<keyword evidence="1" id="KW-0472">Membrane</keyword>